<feature type="non-terminal residue" evidence="2">
    <location>
        <position position="322"/>
    </location>
</feature>
<gene>
    <name evidence="2" type="ORF">FAZ15_22375</name>
</gene>
<evidence type="ECO:0000313" key="3">
    <source>
        <dbReference type="Proteomes" id="UP000306808"/>
    </source>
</evidence>
<feature type="non-terminal residue" evidence="2">
    <location>
        <position position="1"/>
    </location>
</feature>
<proteinExistence type="predicted"/>
<organism evidence="2 3">
    <name type="scientific">Sphingobacterium olei</name>
    <dbReference type="NCBI Taxonomy" id="2571155"/>
    <lineage>
        <taxon>Bacteria</taxon>
        <taxon>Pseudomonadati</taxon>
        <taxon>Bacteroidota</taxon>
        <taxon>Sphingobacteriia</taxon>
        <taxon>Sphingobacteriales</taxon>
        <taxon>Sphingobacteriaceae</taxon>
        <taxon>Sphingobacterium</taxon>
    </lineage>
</organism>
<dbReference type="GO" id="GO:0005975">
    <property type="term" value="P:carbohydrate metabolic process"/>
    <property type="evidence" value="ECO:0007669"/>
    <property type="project" value="InterPro"/>
</dbReference>
<evidence type="ECO:0000256" key="1">
    <source>
        <dbReference type="ARBA" id="ARBA00022801"/>
    </source>
</evidence>
<dbReference type="EMBL" id="SUME01000024">
    <property type="protein sequence ID" value="TJZ49302.1"/>
    <property type="molecule type" value="Genomic_DNA"/>
</dbReference>
<dbReference type="InterPro" id="IPR008928">
    <property type="entry name" value="6-hairpin_glycosidase_sf"/>
</dbReference>
<dbReference type="Pfam" id="PF07470">
    <property type="entry name" value="Glyco_hydro_88"/>
    <property type="match status" value="1"/>
</dbReference>
<accession>A0A4U0N7D6</accession>
<dbReference type="SUPFAM" id="SSF48208">
    <property type="entry name" value="Six-hairpin glycosidases"/>
    <property type="match status" value="1"/>
</dbReference>
<dbReference type="InterPro" id="IPR052043">
    <property type="entry name" value="PolySaccharide_Degr_Enz"/>
</dbReference>
<dbReference type="Proteomes" id="UP000306808">
    <property type="component" value="Unassembled WGS sequence"/>
</dbReference>
<name>A0A4U0N7D6_9SPHI</name>
<keyword evidence="3" id="KW-1185">Reference proteome</keyword>
<dbReference type="PANTHER" id="PTHR33886">
    <property type="entry name" value="UNSATURATED RHAMNOGALACTURONAN HYDROLASE (EUROFUNG)"/>
    <property type="match status" value="1"/>
</dbReference>
<dbReference type="Gene3D" id="1.50.10.10">
    <property type="match status" value="1"/>
</dbReference>
<dbReference type="AlphaFoldDB" id="A0A4U0N7D6"/>
<dbReference type="PANTHER" id="PTHR33886:SF8">
    <property type="entry name" value="UNSATURATED RHAMNOGALACTURONAN HYDROLASE (EUROFUNG)"/>
    <property type="match status" value="1"/>
</dbReference>
<sequence>DSEMKRNPEAWMLDFSKAPKWNYCHGLVSQSILQTYDKTGERKYYAYIYDYVDTMINESGDILGYKPQEYNIDRVNTGKILFPILAKTGEKRFKIALDHQREQMRTHPRTKEGSFWHKKVYPHQVWLDGLYMAGPFLAQYAEKNNETDLFDDVALQIVDVRKNLYDPKTGLYYHGWDESKSQRWADPKTGLSPNFWSRSIGWYMMSIVDVLDFLPETHPDRPEILKILQELASSLEKFRDPHTGMWYQVTNMQDREGNYQESTGSIMFIYAWIKGAQKGYLDQSFLRKGEEAYEQFIQHFTKTEKDGTWSITSCCSVAGLGG</sequence>
<evidence type="ECO:0000313" key="2">
    <source>
        <dbReference type="EMBL" id="TJZ49302.1"/>
    </source>
</evidence>
<dbReference type="InterPro" id="IPR010905">
    <property type="entry name" value="Glyco_hydro_88"/>
</dbReference>
<dbReference type="GO" id="GO:0016787">
    <property type="term" value="F:hydrolase activity"/>
    <property type="evidence" value="ECO:0007669"/>
    <property type="project" value="UniProtKB-KW"/>
</dbReference>
<protein>
    <submittedName>
        <fullName evidence="2">Glycoside hydrolase family 88 protein</fullName>
    </submittedName>
</protein>
<dbReference type="InterPro" id="IPR012341">
    <property type="entry name" value="6hp_glycosidase-like_sf"/>
</dbReference>
<keyword evidence="1 2" id="KW-0378">Hydrolase</keyword>
<dbReference type="OrthoDB" id="6381507at2"/>
<comment type="caution">
    <text evidence="2">The sequence shown here is derived from an EMBL/GenBank/DDBJ whole genome shotgun (WGS) entry which is preliminary data.</text>
</comment>
<reference evidence="2 3" key="1">
    <citation type="submission" date="2019-04" db="EMBL/GenBank/DDBJ databases">
        <title>Sphingobacterium olei sp. nov., isolated from oil-contaminated soil.</title>
        <authorList>
            <person name="Liu B."/>
        </authorList>
    </citation>
    <scope>NUCLEOTIDE SEQUENCE [LARGE SCALE GENOMIC DNA]</scope>
    <source>
        <strain evidence="2 3">HAL-9</strain>
    </source>
</reference>